<dbReference type="Gene3D" id="1.25.40.10">
    <property type="entry name" value="Tetratricopeptide repeat domain"/>
    <property type="match status" value="1"/>
</dbReference>
<keyword evidence="1" id="KW-0732">Signal</keyword>
<dbReference type="SMART" id="SM00671">
    <property type="entry name" value="SEL1"/>
    <property type="match status" value="3"/>
</dbReference>
<dbReference type="PANTHER" id="PTHR43628">
    <property type="entry name" value="ACTIVATOR OF C KINASE PROTEIN 1-RELATED"/>
    <property type="match status" value="1"/>
</dbReference>
<gene>
    <name evidence="2" type="primary">podJ</name>
    <name evidence="2" type="ORF">NCTC11296_01975</name>
</gene>
<dbReference type="PROSITE" id="PS51257">
    <property type="entry name" value="PROKAR_LIPOPROTEIN"/>
    <property type="match status" value="1"/>
</dbReference>
<organism evidence="2 3">
    <name type="scientific">Avibacterium paragallinarum</name>
    <name type="common">Haemophilus gallinarum</name>
    <dbReference type="NCBI Taxonomy" id="728"/>
    <lineage>
        <taxon>Bacteria</taxon>
        <taxon>Pseudomonadati</taxon>
        <taxon>Pseudomonadota</taxon>
        <taxon>Gammaproteobacteria</taxon>
        <taxon>Pasteurellales</taxon>
        <taxon>Pasteurellaceae</taxon>
        <taxon>Avibacterium</taxon>
    </lineage>
</organism>
<dbReference type="InterPro" id="IPR006597">
    <property type="entry name" value="Sel1-like"/>
</dbReference>
<dbReference type="InterPro" id="IPR011990">
    <property type="entry name" value="TPR-like_helical_dom_sf"/>
</dbReference>
<dbReference type="PANTHER" id="PTHR43628:SF1">
    <property type="entry name" value="CHITIN SYNTHASE REGULATORY FACTOR 2-RELATED"/>
    <property type="match status" value="1"/>
</dbReference>
<dbReference type="AlphaFoldDB" id="A0A377I9R6"/>
<dbReference type="RefSeq" id="WP_017805809.1">
    <property type="nucleotide sequence ID" value="NZ_PQVK01000200.1"/>
</dbReference>
<evidence type="ECO:0000313" key="2">
    <source>
        <dbReference type="EMBL" id="STO72055.1"/>
    </source>
</evidence>
<sequence length="163" mass="17598">MKKFTLVLCSLLLSACTVTSSLSTVHPAHSAAQEAAWALLNQAVTAYHAQDYAQALPLFRQAEQAGDMKAPRYLGLMSLNGQGVPRDAAQAFTYFQQAASKGDITGQYWLGYCYENAIGTAQNLALAKKWYEQSAQRGDVIAAPAMVALGRFYEQGKGVAADR</sequence>
<name>A0A377I9R6_AVIPA</name>
<reference evidence="2 3" key="1">
    <citation type="submission" date="2018-06" db="EMBL/GenBank/DDBJ databases">
        <authorList>
            <consortium name="Pathogen Informatics"/>
            <person name="Doyle S."/>
        </authorList>
    </citation>
    <scope>NUCLEOTIDE SEQUENCE [LARGE SCALE GENOMIC DNA]</scope>
    <source>
        <strain evidence="2 3">NCTC11296</strain>
    </source>
</reference>
<feature type="chain" id="PRO_5016854701" evidence="1">
    <location>
        <begin position="21"/>
        <end position="163"/>
    </location>
</feature>
<evidence type="ECO:0000256" key="1">
    <source>
        <dbReference type="SAM" id="SignalP"/>
    </source>
</evidence>
<proteinExistence type="predicted"/>
<dbReference type="SUPFAM" id="SSF81901">
    <property type="entry name" value="HCP-like"/>
    <property type="match status" value="1"/>
</dbReference>
<dbReference type="Proteomes" id="UP000254465">
    <property type="component" value="Unassembled WGS sequence"/>
</dbReference>
<dbReference type="EMBL" id="UGHK01000002">
    <property type="protein sequence ID" value="STO72055.1"/>
    <property type="molecule type" value="Genomic_DNA"/>
</dbReference>
<protein>
    <submittedName>
        <fullName evidence="2">Sel1 domain protein, repeat-containing protein</fullName>
    </submittedName>
</protein>
<evidence type="ECO:0000313" key="3">
    <source>
        <dbReference type="Proteomes" id="UP000254465"/>
    </source>
</evidence>
<dbReference type="InterPro" id="IPR052945">
    <property type="entry name" value="Mitotic_Regulator"/>
</dbReference>
<accession>A0A377I9R6</accession>
<dbReference type="Pfam" id="PF08238">
    <property type="entry name" value="Sel1"/>
    <property type="match status" value="4"/>
</dbReference>
<feature type="signal peptide" evidence="1">
    <location>
        <begin position="1"/>
        <end position="20"/>
    </location>
</feature>